<dbReference type="InterPro" id="IPR023059">
    <property type="entry name" value="Foldase_PrsA"/>
</dbReference>
<keyword evidence="9 11" id="KW-0413">Isomerase</keyword>
<evidence type="ECO:0000256" key="3">
    <source>
        <dbReference type="ARBA" id="ARBA00006071"/>
    </source>
</evidence>
<evidence type="ECO:0000256" key="10">
    <source>
        <dbReference type="ARBA" id="ARBA00023288"/>
    </source>
</evidence>
<evidence type="ECO:0000256" key="5">
    <source>
        <dbReference type="ARBA" id="ARBA00022729"/>
    </source>
</evidence>
<dbReference type="PANTHER" id="PTHR47245">
    <property type="entry name" value="PEPTIDYLPROLYL ISOMERASE"/>
    <property type="match status" value="1"/>
</dbReference>
<dbReference type="InterPro" id="IPR050245">
    <property type="entry name" value="PrsA_foldase"/>
</dbReference>
<feature type="domain" description="PpiC" evidence="12">
    <location>
        <begin position="138"/>
        <end position="228"/>
    </location>
</feature>
<protein>
    <recommendedName>
        <fullName evidence="11">Foldase protein PrsA</fullName>
        <ecNumber evidence="11">5.2.1.8</ecNumber>
    </recommendedName>
</protein>
<sequence>MKKWLLSLAVTAGVLGLTACTDSGKSEVVVETKAGDITKDELYNTLKDRFGEQVIQELVYQKVLEDKYKVTDKELDERVNQFKADLGENFEMALSQYGYENEKQFKESLKIGMLQEKAALKGVKASEKEMKERYEEIRPEIRARHILVADLKTAQEVKKKLDAGGKFEDLAKQYSTDPGSKEKGGDLDWFGPGAMVPAFEEAAYALEKNEISEPVQSEHGYHIIQVTDKKEKKPYDEMKKQLEYEVKSAKIDQEKVNKAVDKELKAANVEIKDKDLEKALDRPEQPAAQ</sequence>
<dbReference type="InterPro" id="IPR046357">
    <property type="entry name" value="PPIase_dom_sf"/>
</dbReference>
<gene>
    <name evidence="11 13" type="primary">prsA</name>
    <name evidence="13" type="ORF">D0469_18720</name>
</gene>
<comment type="similarity">
    <text evidence="3 11">Belongs to the PrsA family.</text>
</comment>
<dbReference type="PANTHER" id="PTHR47245:SF1">
    <property type="entry name" value="FOLDASE PROTEIN PRSA"/>
    <property type="match status" value="1"/>
</dbReference>
<evidence type="ECO:0000256" key="4">
    <source>
        <dbReference type="ARBA" id="ARBA00022475"/>
    </source>
</evidence>
<dbReference type="SUPFAM" id="SSF54534">
    <property type="entry name" value="FKBP-like"/>
    <property type="match status" value="1"/>
</dbReference>
<dbReference type="GO" id="GO:0006457">
    <property type="term" value="P:protein folding"/>
    <property type="evidence" value="ECO:0007669"/>
    <property type="project" value="UniProtKB-UniRule"/>
</dbReference>
<evidence type="ECO:0000256" key="2">
    <source>
        <dbReference type="ARBA" id="ARBA00004193"/>
    </source>
</evidence>
<dbReference type="GO" id="GO:0003755">
    <property type="term" value="F:peptidyl-prolyl cis-trans isomerase activity"/>
    <property type="evidence" value="ECO:0007669"/>
    <property type="project" value="UniProtKB-UniRule"/>
</dbReference>
<keyword evidence="8 11" id="KW-0564">Palmitate</keyword>
<keyword evidence="5 11" id="KW-0732">Signal</keyword>
<comment type="function">
    <text evidence="11">Plays a major role in protein secretion by helping the post-translocational extracellular folding of several secreted proteins.</text>
</comment>
<evidence type="ECO:0000256" key="7">
    <source>
        <dbReference type="ARBA" id="ARBA00023136"/>
    </source>
</evidence>
<dbReference type="Gene3D" id="3.10.50.40">
    <property type="match status" value="1"/>
</dbReference>
<keyword evidence="6 11" id="KW-0697">Rotamase</keyword>
<name>A0A372LFT4_9BACI</name>
<evidence type="ECO:0000256" key="11">
    <source>
        <dbReference type="HAMAP-Rule" id="MF_01145"/>
    </source>
</evidence>
<evidence type="ECO:0000256" key="6">
    <source>
        <dbReference type="ARBA" id="ARBA00023110"/>
    </source>
</evidence>
<dbReference type="PROSITE" id="PS50198">
    <property type="entry name" value="PPIC_PPIASE_2"/>
    <property type="match status" value="1"/>
</dbReference>
<dbReference type="Pfam" id="PF13616">
    <property type="entry name" value="Rotamase_3"/>
    <property type="match status" value="1"/>
</dbReference>
<dbReference type="EMBL" id="QVTE01000056">
    <property type="protein sequence ID" value="RFU64405.1"/>
    <property type="molecule type" value="Genomic_DNA"/>
</dbReference>
<comment type="catalytic activity">
    <reaction evidence="1 11">
        <text>[protein]-peptidylproline (omega=180) = [protein]-peptidylproline (omega=0)</text>
        <dbReference type="Rhea" id="RHEA:16237"/>
        <dbReference type="Rhea" id="RHEA-COMP:10747"/>
        <dbReference type="Rhea" id="RHEA-COMP:10748"/>
        <dbReference type="ChEBI" id="CHEBI:83833"/>
        <dbReference type="ChEBI" id="CHEBI:83834"/>
        <dbReference type="EC" id="5.2.1.8"/>
    </reaction>
</comment>
<reference evidence="13 14" key="1">
    <citation type="submission" date="2018-08" db="EMBL/GenBank/DDBJ databases">
        <title>Bacillus chawlae sp. nov., Bacillus glennii sp. nov., and Bacillus saganii sp. nov. Isolated from the Vehicle Assembly Building at Kennedy Space Center where the Viking Spacecraft were Assembled.</title>
        <authorList>
            <person name="Seuylemezian A."/>
            <person name="Vaishampayan P."/>
        </authorList>
    </citation>
    <scope>NUCLEOTIDE SEQUENCE [LARGE SCALE GENOMIC DNA]</scope>
    <source>
        <strain evidence="13 14">V47-23a</strain>
    </source>
</reference>
<dbReference type="InterPro" id="IPR027304">
    <property type="entry name" value="Trigger_fact/SurA_dom_sf"/>
</dbReference>
<keyword evidence="10 11" id="KW-0449">Lipoprotein</keyword>
<dbReference type="OrthoDB" id="14196at2"/>
<comment type="subcellular location">
    <subcellularLocation>
        <location evidence="2 11">Cell membrane</location>
        <topology evidence="2 11">Lipid-anchor</topology>
    </subcellularLocation>
</comment>
<comment type="caution">
    <text evidence="13">The sequence shown here is derived from an EMBL/GenBank/DDBJ whole genome shotgun (WGS) entry which is preliminary data.</text>
</comment>
<dbReference type="EC" id="5.2.1.8" evidence="11"/>
<dbReference type="SUPFAM" id="SSF109998">
    <property type="entry name" value="Triger factor/SurA peptide-binding domain-like"/>
    <property type="match status" value="1"/>
</dbReference>
<evidence type="ECO:0000256" key="8">
    <source>
        <dbReference type="ARBA" id="ARBA00023139"/>
    </source>
</evidence>
<dbReference type="AlphaFoldDB" id="A0A372LFT4"/>
<dbReference type="PROSITE" id="PS51257">
    <property type="entry name" value="PROKAR_LIPOPROTEIN"/>
    <property type="match status" value="1"/>
</dbReference>
<proteinExistence type="inferred from homology"/>
<evidence type="ECO:0000259" key="12">
    <source>
        <dbReference type="PROSITE" id="PS50198"/>
    </source>
</evidence>
<evidence type="ECO:0000313" key="13">
    <source>
        <dbReference type="EMBL" id="RFU64405.1"/>
    </source>
</evidence>
<dbReference type="InterPro" id="IPR000297">
    <property type="entry name" value="PPIase_PpiC"/>
</dbReference>
<dbReference type="GO" id="GO:0005886">
    <property type="term" value="C:plasma membrane"/>
    <property type="evidence" value="ECO:0007669"/>
    <property type="project" value="UniProtKB-SubCell"/>
</dbReference>
<dbReference type="HAMAP" id="MF_01145">
    <property type="entry name" value="Foldase_PrsA"/>
    <property type="match status" value="1"/>
</dbReference>
<dbReference type="RefSeq" id="WP_117328255.1">
    <property type="nucleotide sequence ID" value="NZ_QVTE01000056.1"/>
</dbReference>
<accession>A0A372LFT4</accession>
<dbReference type="Proteomes" id="UP000264541">
    <property type="component" value="Unassembled WGS sequence"/>
</dbReference>
<evidence type="ECO:0000256" key="9">
    <source>
        <dbReference type="ARBA" id="ARBA00023235"/>
    </source>
</evidence>
<evidence type="ECO:0000256" key="1">
    <source>
        <dbReference type="ARBA" id="ARBA00000971"/>
    </source>
</evidence>
<organism evidence="13 14">
    <name type="scientific">Peribacillus saganii</name>
    <dbReference type="NCBI Taxonomy" id="2303992"/>
    <lineage>
        <taxon>Bacteria</taxon>
        <taxon>Bacillati</taxon>
        <taxon>Bacillota</taxon>
        <taxon>Bacilli</taxon>
        <taxon>Bacillales</taxon>
        <taxon>Bacillaceae</taxon>
        <taxon>Peribacillus</taxon>
    </lineage>
</organism>
<keyword evidence="4 11" id="KW-1003">Cell membrane</keyword>
<keyword evidence="7 11" id="KW-0472">Membrane</keyword>
<keyword evidence="14" id="KW-1185">Reference proteome</keyword>
<evidence type="ECO:0000313" key="14">
    <source>
        <dbReference type="Proteomes" id="UP000264541"/>
    </source>
</evidence>